<dbReference type="InterPro" id="IPR023997">
    <property type="entry name" value="TonB-dep_OMP_SusC/RagA_CS"/>
</dbReference>
<dbReference type="STRING" id="1178516.AWR27_24200"/>
<dbReference type="RefSeq" id="WP_077133601.1">
    <property type="nucleotide sequence ID" value="NZ_CP014263.1"/>
</dbReference>
<evidence type="ECO:0000256" key="9">
    <source>
        <dbReference type="RuleBase" id="RU003357"/>
    </source>
</evidence>
<comment type="similarity">
    <text evidence="8 9">Belongs to the TonB-dependent receptor family.</text>
</comment>
<dbReference type="NCBIfam" id="TIGR04056">
    <property type="entry name" value="OMP_RagA_SusC"/>
    <property type="match status" value="1"/>
</dbReference>
<dbReference type="Gene3D" id="2.40.170.20">
    <property type="entry name" value="TonB-dependent receptor, beta-barrel domain"/>
    <property type="match status" value="1"/>
</dbReference>
<evidence type="ECO:0000256" key="2">
    <source>
        <dbReference type="ARBA" id="ARBA00022448"/>
    </source>
</evidence>
<keyword evidence="14" id="KW-1185">Reference proteome</keyword>
<evidence type="ECO:0000256" key="6">
    <source>
        <dbReference type="ARBA" id="ARBA00023136"/>
    </source>
</evidence>
<keyword evidence="6 8" id="KW-0472">Membrane</keyword>
<dbReference type="InterPro" id="IPR012910">
    <property type="entry name" value="Plug_dom"/>
</dbReference>
<dbReference type="InterPro" id="IPR037066">
    <property type="entry name" value="Plug_dom_sf"/>
</dbReference>
<dbReference type="Pfam" id="PF00593">
    <property type="entry name" value="TonB_dep_Rec_b-barrel"/>
    <property type="match status" value="1"/>
</dbReference>
<dbReference type="Pfam" id="PF13715">
    <property type="entry name" value="CarbopepD_reg_2"/>
    <property type="match status" value="1"/>
</dbReference>
<dbReference type="SUPFAM" id="SSF49464">
    <property type="entry name" value="Carboxypeptidase regulatory domain-like"/>
    <property type="match status" value="1"/>
</dbReference>
<keyword evidence="5 9" id="KW-0798">TonB box</keyword>
<dbReference type="GO" id="GO:0009279">
    <property type="term" value="C:cell outer membrane"/>
    <property type="evidence" value="ECO:0007669"/>
    <property type="project" value="UniProtKB-SubCell"/>
</dbReference>
<keyword evidence="3 8" id="KW-1134">Transmembrane beta strand</keyword>
<dbReference type="InterPro" id="IPR008969">
    <property type="entry name" value="CarboxyPept-like_regulatory"/>
</dbReference>
<dbReference type="AlphaFoldDB" id="A0A1P9X3C1"/>
<protein>
    <submittedName>
        <fullName evidence="13">SusC/RagA family TonB-linked outer membrane protein</fullName>
    </submittedName>
</protein>
<dbReference type="KEGG" id="smon:AWR27_24200"/>
<proteinExistence type="inferred from homology"/>
<evidence type="ECO:0000256" key="5">
    <source>
        <dbReference type="ARBA" id="ARBA00023077"/>
    </source>
</evidence>
<dbReference type="EMBL" id="CP014263">
    <property type="protein sequence ID" value="AQG82124.1"/>
    <property type="molecule type" value="Genomic_DNA"/>
</dbReference>
<sequence length="1035" mass="113102">MRKPVLFCFLFWLALAFDSFGQGQTVTGKVTSADDNAGLPGVSVTVKGRTQGTLTDADGNYRIAVSDDATLVFSFIGFSPIEERVGGRSTINIRLQADVRNLNEVVVTGYGQQIKRELTGNIAKIRPADIQDQPVTSFDQAIQGKAAGVQVTNNSGKLGQGIQVRVRGQSSVSASNQPLYVVDGTPVTTDNLSFNAAETNPLSDINPQDIESIEILKDASAGAIYGSRAANGVVLITTKKGRAGRTNVNFGAQYGSSTPSRKLEFLNTEQYVNFYRQAAANADRIDGLATSDPSSASAYMEDFFVTQGLGTFGTPQQVSTNWGDLAFQQAPFQQYDVNLNGGTDKTTFYISGQLLDQKGILIGNALTRYSGRVNLDHRVSDRFRIGFNTGLARTLNNRLSGDRQFDNPMQMVALPPMTPATDPATGLPAGTPPGDISIPYYYNPIVNIGNSYFNTTVYRNISNIYGQLQIMKGLTFRSEFGLDVLNQTEELYYNSKTQRNSGSPGGEGSYRTARVENYTTNNFFNYNTTIGRHGIDGVLGMSYQQSQTRTSLAEGQDFPSDAYRMIISAARKTNATSTQLDYRFLSYFARANYKFNDRYLLGLSARIDGSSRFGRDSRYGFFPAASAGWVLSEENFLKNNRTVSFLKLRASYGRTGNAEIQRAGVIQNFAQLGLFNGDAGYAGLPGQRPFQLANPNLRWETTDQFDVGVDFGLLNNRISGEIDYYNKQTSGLLLDVNVPGTTGFATQFRNVGALENKGFEFVLNTENTTGAFRWTTSLNAATNRNRITNLQGQIIEGGLNAMSRAVEGQPLGAFFTAEYAGVDPANGNAIWYKNTNIVDANGNVTGVDRTTTSVYNQAQRVVVGSPLPKWTAGVTNTFSYKGLSLSVFFNGVFGNDINFYGVGRFSSANGRFEDNQTVNQLNAWTPTNTNTDVPEARLFFNNGAQPSSRFILDGSFVRLRTATLSYNLPKTIINKAKLNNVRLFVTGQNLLTFTKYAGWDPEVNADDIVTNIAQGYDFYTAPQARTIIGGINIGF</sequence>
<feature type="domain" description="TonB-dependent receptor-like beta-barrel" evidence="11">
    <location>
        <begin position="440"/>
        <end position="990"/>
    </location>
</feature>
<feature type="chain" id="PRO_5010231816" evidence="10">
    <location>
        <begin position="22"/>
        <end position="1035"/>
    </location>
</feature>
<feature type="signal peptide" evidence="10">
    <location>
        <begin position="1"/>
        <end position="21"/>
    </location>
</feature>
<evidence type="ECO:0000259" key="12">
    <source>
        <dbReference type="Pfam" id="PF07715"/>
    </source>
</evidence>
<dbReference type="NCBIfam" id="TIGR04057">
    <property type="entry name" value="SusC_RagA_signa"/>
    <property type="match status" value="1"/>
</dbReference>
<keyword evidence="7 8" id="KW-0998">Cell outer membrane</keyword>
<keyword evidence="10" id="KW-0732">Signal</keyword>
<evidence type="ECO:0000259" key="11">
    <source>
        <dbReference type="Pfam" id="PF00593"/>
    </source>
</evidence>
<evidence type="ECO:0000313" key="13">
    <source>
        <dbReference type="EMBL" id="AQG82124.1"/>
    </source>
</evidence>
<dbReference type="Gene3D" id="2.60.40.1120">
    <property type="entry name" value="Carboxypeptidase-like, regulatory domain"/>
    <property type="match status" value="1"/>
</dbReference>
<dbReference type="PROSITE" id="PS52016">
    <property type="entry name" value="TONB_DEPENDENT_REC_3"/>
    <property type="match status" value="1"/>
</dbReference>
<evidence type="ECO:0000256" key="3">
    <source>
        <dbReference type="ARBA" id="ARBA00022452"/>
    </source>
</evidence>
<organism evidence="13 14">
    <name type="scientific">Spirosoma montaniterrae</name>
    <dbReference type="NCBI Taxonomy" id="1178516"/>
    <lineage>
        <taxon>Bacteria</taxon>
        <taxon>Pseudomonadati</taxon>
        <taxon>Bacteroidota</taxon>
        <taxon>Cytophagia</taxon>
        <taxon>Cytophagales</taxon>
        <taxon>Cytophagaceae</taxon>
        <taxon>Spirosoma</taxon>
    </lineage>
</organism>
<dbReference type="InterPro" id="IPR000531">
    <property type="entry name" value="Beta-barrel_TonB"/>
</dbReference>
<dbReference type="InterPro" id="IPR036942">
    <property type="entry name" value="Beta-barrel_TonB_sf"/>
</dbReference>
<keyword evidence="4 8" id="KW-0812">Transmembrane</keyword>
<comment type="subcellular location">
    <subcellularLocation>
        <location evidence="1 8">Cell outer membrane</location>
        <topology evidence="1 8">Multi-pass membrane protein</topology>
    </subcellularLocation>
</comment>
<evidence type="ECO:0000256" key="1">
    <source>
        <dbReference type="ARBA" id="ARBA00004571"/>
    </source>
</evidence>
<accession>A0A1P9X3C1</accession>
<evidence type="ECO:0000256" key="7">
    <source>
        <dbReference type="ARBA" id="ARBA00023237"/>
    </source>
</evidence>
<keyword evidence="2 8" id="KW-0813">Transport</keyword>
<dbReference type="Gene3D" id="2.170.130.10">
    <property type="entry name" value="TonB-dependent receptor, plug domain"/>
    <property type="match status" value="1"/>
</dbReference>
<name>A0A1P9X3C1_9BACT</name>
<dbReference type="OrthoDB" id="9768177at2"/>
<dbReference type="FunFam" id="2.170.130.10:FF:000008">
    <property type="entry name" value="SusC/RagA family TonB-linked outer membrane protein"/>
    <property type="match status" value="1"/>
</dbReference>
<evidence type="ECO:0000313" key="14">
    <source>
        <dbReference type="Proteomes" id="UP000187941"/>
    </source>
</evidence>
<evidence type="ECO:0000256" key="10">
    <source>
        <dbReference type="SAM" id="SignalP"/>
    </source>
</evidence>
<dbReference type="InterPro" id="IPR023996">
    <property type="entry name" value="TonB-dep_OMP_SusC/RagA"/>
</dbReference>
<reference evidence="13 14" key="1">
    <citation type="submission" date="2016-01" db="EMBL/GenBank/DDBJ databases">
        <authorList>
            <person name="Oliw E.H."/>
        </authorList>
    </citation>
    <scope>NUCLEOTIDE SEQUENCE [LARGE SCALE GENOMIC DNA]</scope>
    <source>
        <strain evidence="13 14">DY10</strain>
    </source>
</reference>
<evidence type="ECO:0000256" key="4">
    <source>
        <dbReference type="ARBA" id="ARBA00022692"/>
    </source>
</evidence>
<dbReference type="InterPro" id="IPR039426">
    <property type="entry name" value="TonB-dep_rcpt-like"/>
</dbReference>
<evidence type="ECO:0000256" key="8">
    <source>
        <dbReference type="PROSITE-ProRule" id="PRU01360"/>
    </source>
</evidence>
<gene>
    <name evidence="13" type="ORF">AWR27_24200</name>
</gene>
<dbReference type="Proteomes" id="UP000187941">
    <property type="component" value="Chromosome"/>
</dbReference>
<dbReference type="SUPFAM" id="SSF56935">
    <property type="entry name" value="Porins"/>
    <property type="match status" value="1"/>
</dbReference>
<dbReference type="Pfam" id="PF07715">
    <property type="entry name" value="Plug"/>
    <property type="match status" value="1"/>
</dbReference>
<feature type="domain" description="TonB-dependent receptor plug" evidence="12">
    <location>
        <begin position="115"/>
        <end position="233"/>
    </location>
</feature>